<keyword evidence="2" id="KW-0489">Methyltransferase</keyword>
<dbReference type="PANTHER" id="PTHR34009:SF2">
    <property type="entry name" value="PROTEIN STAR"/>
    <property type="match status" value="1"/>
</dbReference>
<dbReference type="Pfam" id="PF05050">
    <property type="entry name" value="Methyltransf_21"/>
    <property type="match status" value="1"/>
</dbReference>
<dbReference type="GO" id="GO:0008168">
    <property type="term" value="F:methyltransferase activity"/>
    <property type="evidence" value="ECO:0007669"/>
    <property type="project" value="UniProtKB-KW"/>
</dbReference>
<keyword evidence="3" id="KW-1185">Reference proteome</keyword>
<accession>A0ABW0P2T3</accession>
<dbReference type="InterPro" id="IPR029063">
    <property type="entry name" value="SAM-dependent_MTases_sf"/>
</dbReference>
<dbReference type="GO" id="GO:0032259">
    <property type="term" value="P:methylation"/>
    <property type="evidence" value="ECO:0007669"/>
    <property type="project" value="UniProtKB-KW"/>
</dbReference>
<dbReference type="Proteomes" id="UP001596060">
    <property type="component" value="Unassembled WGS sequence"/>
</dbReference>
<name>A0ABW0P2T3_9HYPH</name>
<protein>
    <submittedName>
        <fullName evidence="2">FkbM family methyltransferase</fullName>
    </submittedName>
</protein>
<evidence type="ECO:0000259" key="1">
    <source>
        <dbReference type="Pfam" id="PF05050"/>
    </source>
</evidence>
<comment type="caution">
    <text evidence="2">The sequence shown here is derived from an EMBL/GenBank/DDBJ whole genome shotgun (WGS) entry which is preliminary data.</text>
</comment>
<dbReference type="InterPro" id="IPR006342">
    <property type="entry name" value="FkbM_mtfrase"/>
</dbReference>
<dbReference type="EMBL" id="JBHSLU010000021">
    <property type="protein sequence ID" value="MFC5505717.1"/>
    <property type="molecule type" value="Genomic_DNA"/>
</dbReference>
<keyword evidence="2" id="KW-0808">Transferase</keyword>
<dbReference type="RefSeq" id="WP_066716065.1">
    <property type="nucleotide sequence ID" value="NZ_JBHSLU010000021.1"/>
</dbReference>
<feature type="domain" description="Methyltransferase FkbM" evidence="1">
    <location>
        <begin position="86"/>
        <end position="244"/>
    </location>
</feature>
<reference evidence="3" key="1">
    <citation type="journal article" date="2019" name="Int. J. Syst. Evol. Microbiol.">
        <title>The Global Catalogue of Microorganisms (GCM) 10K type strain sequencing project: providing services to taxonomists for standard genome sequencing and annotation.</title>
        <authorList>
            <consortium name="The Broad Institute Genomics Platform"/>
            <consortium name="The Broad Institute Genome Sequencing Center for Infectious Disease"/>
            <person name="Wu L."/>
            <person name="Ma J."/>
        </authorList>
    </citation>
    <scope>NUCLEOTIDE SEQUENCE [LARGE SCALE GENOMIC DNA]</scope>
    <source>
        <strain evidence="3">CCUG 43117</strain>
    </source>
</reference>
<sequence length="277" mass="31412">MLNKVLKKTAARALAHATDRPALRRLLFNALRLRRSEIMAPRQQDAIRFLGYVFDRLDKSRSQILQDLWVCYELGDQRDGFFVEFGATNGLTNSNSWLLEKQFGWNGILAEPNPLWHDDLYSNRGCIIDKRCVFSSSGESLSFVATEDPELAGIAVTAEHDHFAAIRRAAPSFEVATISLNDLLEEHRAPAVIDYMSIDTEGSELAILQAFDFERWRVRLLSVEHSHSPQEAKIDALLAAKGFRRKFPEYSQWDGWYVRGEGAHQAARSLSVATSDR</sequence>
<dbReference type="SUPFAM" id="SSF53335">
    <property type="entry name" value="S-adenosyl-L-methionine-dependent methyltransferases"/>
    <property type="match status" value="1"/>
</dbReference>
<gene>
    <name evidence="2" type="ORF">ACFPN9_10645</name>
</gene>
<organism evidence="2 3">
    <name type="scientific">Bosea massiliensis</name>
    <dbReference type="NCBI Taxonomy" id="151419"/>
    <lineage>
        <taxon>Bacteria</taxon>
        <taxon>Pseudomonadati</taxon>
        <taxon>Pseudomonadota</taxon>
        <taxon>Alphaproteobacteria</taxon>
        <taxon>Hyphomicrobiales</taxon>
        <taxon>Boseaceae</taxon>
        <taxon>Bosea</taxon>
    </lineage>
</organism>
<evidence type="ECO:0000313" key="2">
    <source>
        <dbReference type="EMBL" id="MFC5505717.1"/>
    </source>
</evidence>
<proteinExistence type="predicted"/>
<dbReference type="Gene3D" id="3.40.50.150">
    <property type="entry name" value="Vaccinia Virus protein VP39"/>
    <property type="match status" value="1"/>
</dbReference>
<dbReference type="PANTHER" id="PTHR34009">
    <property type="entry name" value="PROTEIN STAR"/>
    <property type="match status" value="1"/>
</dbReference>
<evidence type="ECO:0000313" key="3">
    <source>
        <dbReference type="Proteomes" id="UP001596060"/>
    </source>
</evidence>
<dbReference type="InterPro" id="IPR053202">
    <property type="entry name" value="EGF_Rcpt_Signaling_Reg"/>
</dbReference>